<keyword evidence="3 4" id="KW-0998">Cell outer membrane</keyword>
<evidence type="ECO:0000256" key="3">
    <source>
        <dbReference type="ARBA" id="ARBA00023237"/>
    </source>
</evidence>
<dbReference type="PANTHER" id="PTHR34512:SF30">
    <property type="entry name" value="OUTER MEMBRANE PROTEIN ASSEMBLY FACTOR BAMB"/>
    <property type="match status" value="1"/>
</dbReference>
<reference evidence="6 7" key="1">
    <citation type="submission" date="2020-08" db="EMBL/GenBank/DDBJ databases">
        <title>Functional genomics of gut bacteria from endangered species of beetles.</title>
        <authorList>
            <person name="Carlos-Shanley C."/>
        </authorList>
    </citation>
    <scope>NUCLEOTIDE SEQUENCE [LARGE SCALE GENOMIC DNA]</scope>
    <source>
        <strain evidence="6 7">S00124</strain>
    </source>
</reference>
<name>A0ABR6RKS2_9BURK</name>
<keyword evidence="1 4" id="KW-0732">Signal</keyword>
<comment type="caution">
    <text evidence="6">The sequence shown here is derived from an EMBL/GenBank/DDBJ whole genome shotgun (WGS) entry which is preliminary data.</text>
</comment>
<comment type="similarity">
    <text evidence="4">Belongs to the BamB family.</text>
</comment>
<dbReference type="NCBIfam" id="TIGR03300">
    <property type="entry name" value="assembly_YfgL"/>
    <property type="match status" value="1"/>
</dbReference>
<dbReference type="EMBL" id="JACHKZ010000037">
    <property type="protein sequence ID" value="MBB6579736.1"/>
    <property type="molecule type" value="Genomic_DNA"/>
</dbReference>
<evidence type="ECO:0000313" key="7">
    <source>
        <dbReference type="Proteomes" id="UP000562492"/>
    </source>
</evidence>
<dbReference type="InterPro" id="IPR002372">
    <property type="entry name" value="PQQ_rpt_dom"/>
</dbReference>
<sequence>MTLSAVALAVAGCSLFSSDKRKPVELEPNVALIGVKQTWTQRIGKANPTLVMNVSGNVVTMGSADGQLVAVNADTGAELWRANVGQKLSAGVGSDGKWAAVVTEGGDLVVLSQGKEQWRKRLANRAYTAPLVAGARVFVQSADRSVSAYDAATGNPLWSQSKTGESLVLRQSGVLMAYKDTLVTGVSGRFVGIDPNNGSLRWEVPIASPRGTNDVERLVELVGGVSRVGSVLCTRAYQMAVGCIDADTAQLRWTVRADGLNGISGDDEVVAGADGNGVITAWARDGGSVAWTSSRLKYRKLSQPLVLGRSVIFGDGNGVVHMLSKKDGSPLNRFATNNSGISVAPVIAGNTMVVQTNDGAVYGFQPD</sequence>
<feature type="domain" description="Pyrrolo-quinoline quinone repeat" evidence="5">
    <location>
        <begin position="65"/>
        <end position="292"/>
    </location>
</feature>
<accession>A0ABR6RKS2</accession>
<dbReference type="SUPFAM" id="SSF50998">
    <property type="entry name" value="Quinoprotein alcohol dehydrogenase-like"/>
    <property type="match status" value="1"/>
</dbReference>
<dbReference type="InterPro" id="IPR015943">
    <property type="entry name" value="WD40/YVTN_repeat-like_dom_sf"/>
</dbReference>
<dbReference type="Proteomes" id="UP000562492">
    <property type="component" value="Unassembled WGS sequence"/>
</dbReference>
<comment type="subunit">
    <text evidence="4">Part of the Bam complex.</text>
</comment>
<dbReference type="SMART" id="SM00564">
    <property type="entry name" value="PQQ"/>
    <property type="match status" value="4"/>
</dbReference>
<proteinExistence type="inferred from homology"/>
<dbReference type="InterPro" id="IPR018391">
    <property type="entry name" value="PQQ_b-propeller_rpt"/>
</dbReference>
<dbReference type="PANTHER" id="PTHR34512">
    <property type="entry name" value="CELL SURFACE PROTEIN"/>
    <property type="match status" value="1"/>
</dbReference>
<comment type="function">
    <text evidence="4">Part of the outer membrane protein assembly complex, which is involved in assembly and insertion of beta-barrel proteins into the outer membrane.</text>
</comment>
<gene>
    <name evidence="4" type="primary">bamB</name>
    <name evidence="6" type="ORF">HNP33_003852</name>
</gene>
<dbReference type="Gene3D" id="2.130.10.10">
    <property type="entry name" value="YVTN repeat-like/Quinoprotein amine dehydrogenase"/>
    <property type="match status" value="1"/>
</dbReference>
<evidence type="ECO:0000313" key="6">
    <source>
        <dbReference type="EMBL" id="MBB6579736.1"/>
    </source>
</evidence>
<dbReference type="HAMAP" id="MF_00923">
    <property type="entry name" value="OM_assembly_BamB"/>
    <property type="match status" value="1"/>
</dbReference>
<organism evidence="6 7">
    <name type="scientific">Comamonas odontotermitis</name>
    <dbReference type="NCBI Taxonomy" id="379895"/>
    <lineage>
        <taxon>Bacteria</taxon>
        <taxon>Pseudomonadati</taxon>
        <taxon>Pseudomonadota</taxon>
        <taxon>Betaproteobacteria</taxon>
        <taxon>Burkholderiales</taxon>
        <taxon>Comamonadaceae</taxon>
        <taxon>Comamonas</taxon>
    </lineage>
</organism>
<dbReference type="InterPro" id="IPR017687">
    <property type="entry name" value="BamB"/>
</dbReference>
<keyword evidence="6" id="KW-0449">Lipoprotein</keyword>
<keyword evidence="2 4" id="KW-0472">Membrane</keyword>
<dbReference type="Pfam" id="PF13360">
    <property type="entry name" value="PQQ_2"/>
    <property type="match status" value="1"/>
</dbReference>
<protein>
    <recommendedName>
        <fullName evidence="4">Outer membrane protein assembly factor BamB</fullName>
    </recommendedName>
</protein>
<evidence type="ECO:0000256" key="1">
    <source>
        <dbReference type="ARBA" id="ARBA00022729"/>
    </source>
</evidence>
<dbReference type="InterPro" id="IPR011047">
    <property type="entry name" value="Quinoprotein_ADH-like_sf"/>
</dbReference>
<evidence type="ECO:0000259" key="5">
    <source>
        <dbReference type="Pfam" id="PF13360"/>
    </source>
</evidence>
<comment type="subcellular location">
    <subcellularLocation>
        <location evidence="4">Cell outer membrane</location>
    </subcellularLocation>
</comment>
<evidence type="ECO:0000256" key="2">
    <source>
        <dbReference type="ARBA" id="ARBA00023136"/>
    </source>
</evidence>
<keyword evidence="7" id="KW-1185">Reference proteome</keyword>
<evidence type="ECO:0000256" key="4">
    <source>
        <dbReference type="HAMAP-Rule" id="MF_00923"/>
    </source>
</evidence>